<name>A0A8S5R8K3_9VIRU</name>
<dbReference type="EMBL" id="BK015840">
    <property type="protein sequence ID" value="DAE27507.1"/>
    <property type="molecule type" value="Genomic_DNA"/>
</dbReference>
<evidence type="ECO:0000313" key="1">
    <source>
        <dbReference type="EMBL" id="DAE27507.1"/>
    </source>
</evidence>
<proteinExistence type="predicted"/>
<organism evidence="1">
    <name type="scientific">virus sp. ct1Uu26</name>
    <dbReference type="NCBI Taxonomy" id="2826789"/>
    <lineage>
        <taxon>Viruses</taxon>
    </lineage>
</organism>
<reference evidence="1" key="1">
    <citation type="journal article" date="2021" name="Proc. Natl. Acad. Sci. U.S.A.">
        <title>A Catalog of Tens of Thousands of Viruses from Human Metagenomes Reveals Hidden Associations with Chronic Diseases.</title>
        <authorList>
            <person name="Tisza M.J."/>
            <person name="Buck C.B."/>
        </authorList>
    </citation>
    <scope>NUCLEOTIDE SEQUENCE</scope>
    <source>
        <strain evidence="1">Ct1Uu26</strain>
    </source>
</reference>
<sequence length="36" mass="3852">MSSISILIRSQCMSNSSLVPSDIPRSSVAHMLFAEG</sequence>
<accession>A0A8S5R8K3</accession>
<protein>
    <submittedName>
        <fullName evidence="1">Uncharacterized protein</fullName>
    </submittedName>
</protein>